<evidence type="ECO:0000256" key="5">
    <source>
        <dbReference type="ARBA" id="ARBA00022692"/>
    </source>
</evidence>
<comment type="subcellular location">
    <subcellularLocation>
        <location evidence="1">Cell membrane</location>
        <topology evidence="1">Multi-pass membrane protein</topology>
    </subcellularLocation>
</comment>
<evidence type="ECO:0000256" key="8">
    <source>
        <dbReference type="SAM" id="Phobius"/>
    </source>
</evidence>
<protein>
    <recommendedName>
        <fullName evidence="10">AI-2E family transporter</fullName>
    </recommendedName>
</protein>
<feature type="transmembrane region" description="Helical" evidence="8">
    <location>
        <begin position="60"/>
        <end position="81"/>
    </location>
</feature>
<keyword evidence="4" id="KW-1003">Cell membrane</keyword>
<keyword evidence="7 8" id="KW-0472">Membrane</keyword>
<keyword evidence="5 8" id="KW-0812">Transmembrane</keyword>
<dbReference type="PANTHER" id="PTHR21716:SF53">
    <property type="entry name" value="PERMEASE PERM-RELATED"/>
    <property type="match status" value="1"/>
</dbReference>
<evidence type="ECO:0000256" key="6">
    <source>
        <dbReference type="ARBA" id="ARBA00022989"/>
    </source>
</evidence>
<feature type="transmembrane region" description="Helical" evidence="8">
    <location>
        <begin position="281"/>
        <end position="304"/>
    </location>
</feature>
<feature type="transmembrane region" description="Helical" evidence="8">
    <location>
        <begin position="7"/>
        <end position="24"/>
    </location>
</feature>
<evidence type="ECO:0000313" key="9">
    <source>
        <dbReference type="EMBL" id="SVB01162.1"/>
    </source>
</evidence>
<evidence type="ECO:0000256" key="7">
    <source>
        <dbReference type="ARBA" id="ARBA00023136"/>
    </source>
</evidence>
<organism evidence="9">
    <name type="scientific">marine metagenome</name>
    <dbReference type="NCBI Taxonomy" id="408172"/>
    <lineage>
        <taxon>unclassified sequences</taxon>
        <taxon>metagenomes</taxon>
        <taxon>ecological metagenomes</taxon>
    </lineage>
</organism>
<evidence type="ECO:0008006" key="10">
    <source>
        <dbReference type="Google" id="ProtNLM"/>
    </source>
</evidence>
<evidence type="ECO:0000256" key="4">
    <source>
        <dbReference type="ARBA" id="ARBA00022475"/>
    </source>
</evidence>
<keyword evidence="6 8" id="KW-1133">Transmembrane helix</keyword>
<dbReference type="PANTHER" id="PTHR21716">
    <property type="entry name" value="TRANSMEMBRANE PROTEIN"/>
    <property type="match status" value="1"/>
</dbReference>
<accession>A0A382AJ63</accession>
<evidence type="ECO:0000256" key="2">
    <source>
        <dbReference type="ARBA" id="ARBA00009773"/>
    </source>
</evidence>
<dbReference type="GO" id="GO:0005886">
    <property type="term" value="C:plasma membrane"/>
    <property type="evidence" value="ECO:0007669"/>
    <property type="project" value="UniProtKB-SubCell"/>
</dbReference>
<feature type="transmembrane region" description="Helical" evidence="8">
    <location>
        <begin position="30"/>
        <end position="48"/>
    </location>
</feature>
<dbReference type="AlphaFoldDB" id="A0A382AJ63"/>
<name>A0A382AJ63_9ZZZZ</name>
<feature type="transmembrane region" description="Helical" evidence="8">
    <location>
        <begin position="324"/>
        <end position="345"/>
    </location>
</feature>
<dbReference type="InterPro" id="IPR002549">
    <property type="entry name" value="AI-2E-like"/>
</dbReference>
<feature type="transmembrane region" description="Helical" evidence="8">
    <location>
        <begin position="236"/>
        <end position="269"/>
    </location>
</feature>
<sequence length="368" mass="40228">MDSVQKIYRLLLLIIIGGLAWNILPFLASIIGMLIFAFLFTTIFLQGVDRLERYTKSRGLGVFLILTSVISIGVVFFGSFVSNLGSQIKLFTQKLQKEDFALSLENLSGKIRDSLPDFLGNMIPEGDKMIVIAKNSLVNVFQSILTLIGSAGGFFFIAVMVLIFTIILLIEYHDFKRSLVRFIPNKYLEVGLRMIYNIEQQISKYLRGQILAASSVAVLSVIGLFILNRLGANITLIVFIGIIAGLANLIPMVGPFIGMIPAILIALMNNIGNDAALTHQLFGAVPSPFYILDIVLMFIIVQQIDNNFITPVLVGESVGLHPMAVMIVLLIGGTLIGPLGMLFAIPAAGVLKVVISEIVFVTKNSHLL</sequence>
<gene>
    <name evidence="9" type="ORF">METZ01_LOCUS154016</name>
</gene>
<feature type="transmembrane region" description="Helical" evidence="8">
    <location>
        <begin position="144"/>
        <end position="170"/>
    </location>
</feature>
<evidence type="ECO:0000256" key="3">
    <source>
        <dbReference type="ARBA" id="ARBA00022448"/>
    </source>
</evidence>
<comment type="similarity">
    <text evidence="2">Belongs to the autoinducer-2 exporter (AI-2E) (TC 2.A.86) family.</text>
</comment>
<reference evidence="9" key="1">
    <citation type="submission" date="2018-05" db="EMBL/GenBank/DDBJ databases">
        <authorList>
            <person name="Lanie J.A."/>
            <person name="Ng W.-L."/>
            <person name="Kazmierczak K.M."/>
            <person name="Andrzejewski T.M."/>
            <person name="Davidsen T.M."/>
            <person name="Wayne K.J."/>
            <person name="Tettelin H."/>
            <person name="Glass J.I."/>
            <person name="Rusch D."/>
            <person name="Podicherti R."/>
            <person name="Tsui H.-C.T."/>
            <person name="Winkler M.E."/>
        </authorList>
    </citation>
    <scope>NUCLEOTIDE SEQUENCE</scope>
</reference>
<dbReference type="Pfam" id="PF01594">
    <property type="entry name" value="AI-2E_transport"/>
    <property type="match status" value="1"/>
</dbReference>
<proteinExistence type="inferred from homology"/>
<dbReference type="EMBL" id="UINC01025493">
    <property type="protein sequence ID" value="SVB01162.1"/>
    <property type="molecule type" value="Genomic_DNA"/>
</dbReference>
<evidence type="ECO:0000256" key="1">
    <source>
        <dbReference type="ARBA" id="ARBA00004651"/>
    </source>
</evidence>
<feature type="transmembrane region" description="Helical" evidence="8">
    <location>
        <begin position="210"/>
        <end position="230"/>
    </location>
</feature>
<dbReference type="GO" id="GO:0055085">
    <property type="term" value="P:transmembrane transport"/>
    <property type="evidence" value="ECO:0007669"/>
    <property type="project" value="TreeGrafter"/>
</dbReference>
<keyword evidence="3" id="KW-0813">Transport</keyword>